<dbReference type="InterPro" id="IPR040155">
    <property type="entry name" value="CEBPZ/Mak21-like"/>
</dbReference>
<evidence type="ECO:0000313" key="5">
    <source>
        <dbReference type="Proteomes" id="UP001168972"/>
    </source>
</evidence>
<dbReference type="InterPro" id="IPR011989">
    <property type="entry name" value="ARM-like"/>
</dbReference>
<feature type="compositionally biased region" description="Basic residues" evidence="2">
    <location>
        <begin position="796"/>
        <end position="808"/>
    </location>
</feature>
<dbReference type="InterPro" id="IPR005612">
    <property type="entry name" value="CCAAT-binding_factor"/>
</dbReference>
<dbReference type="SUPFAM" id="SSF48371">
    <property type="entry name" value="ARM repeat"/>
    <property type="match status" value="1"/>
</dbReference>
<feature type="domain" description="CCAAT-binding factor" evidence="3">
    <location>
        <begin position="355"/>
        <end position="568"/>
    </location>
</feature>
<dbReference type="EMBL" id="JAQQBR010001832">
    <property type="protein sequence ID" value="KAK0167415.1"/>
    <property type="molecule type" value="Genomic_DNA"/>
</dbReference>
<feature type="region of interest" description="Disordered" evidence="2">
    <location>
        <begin position="709"/>
        <end position="813"/>
    </location>
</feature>
<feature type="compositionally biased region" description="Basic residues" evidence="2">
    <location>
        <begin position="869"/>
        <end position="893"/>
    </location>
</feature>
<accession>A0AA39FD92</accession>
<evidence type="ECO:0000256" key="2">
    <source>
        <dbReference type="SAM" id="MobiDB-lite"/>
    </source>
</evidence>
<reference evidence="4" key="1">
    <citation type="journal article" date="2023" name="bioRxiv">
        <title>Scaffold-level genome assemblies of two parasitoid biocontrol wasps reveal the parthenogenesis mechanism and an associated novel virus.</title>
        <authorList>
            <person name="Inwood S."/>
            <person name="Skelly J."/>
            <person name="Guhlin J."/>
            <person name="Harrop T."/>
            <person name="Goldson S."/>
            <person name="Dearden P."/>
        </authorList>
    </citation>
    <scope>NUCLEOTIDE SEQUENCE</scope>
    <source>
        <strain evidence="4">Lincoln</strain>
        <tissue evidence="4">Whole body</tissue>
    </source>
</reference>
<dbReference type="Gene3D" id="1.25.10.10">
    <property type="entry name" value="Leucine-rich Repeat Variant"/>
    <property type="match status" value="1"/>
</dbReference>
<reference evidence="4" key="2">
    <citation type="submission" date="2023-03" db="EMBL/GenBank/DDBJ databases">
        <authorList>
            <person name="Inwood S.N."/>
            <person name="Skelly J.G."/>
            <person name="Guhlin J."/>
            <person name="Harrop T.W.R."/>
            <person name="Goldson S.G."/>
            <person name="Dearden P.K."/>
        </authorList>
    </citation>
    <scope>NUCLEOTIDE SEQUENCE</scope>
    <source>
        <strain evidence="4">Lincoln</strain>
        <tissue evidence="4">Whole body</tissue>
    </source>
</reference>
<evidence type="ECO:0000256" key="1">
    <source>
        <dbReference type="ARBA" id="ARBA00007797"/>
    </source>
</evidence>
<dbReference type="InterPro" id="IPR016024">
    <property type="entry name" value="ARM-type_fold"/>
</dbReference>
<feature type="region of interest" description="Disordered" evidence="2">
    <location>
        <begin position="828"/>
        <end position="893"/>
    </location>
</feature>
<evidence type="ECO:0000313" key="4">
    <source>
        <dbReference type="EMBL" id="KAK0167415.1"/>
    </source>
</evidence>
<evidence type="ECO:0000259" key="3">
    <source>
        <dbReference type="Pfam" id="PF03914"/>
    </source>
</evidence>
<protein>
    <recommendedName>
        <fullName evidence="3">CCAAT-binding factor domain-containing protein</fullName>
    </recommendedName>
</protein>
<feature type="region of interest" description="Disordered" evidence="2">
    <location>
        <begin position="466"/>
        <end position="491"/>
    </location>
</feature>
<dbReference type="GO" id="GO:0005634">
    <property type="term" value="C:nucleus"/>
    <property type="evidence" value="ECO:0007669"/>
    <property type="project" value="TreeGrafter"/>
</dbReference>
<dbReference type="Proteomes" id="UP001168972">
    <property type="component" value="Unassembled WGS sequence"/>
</dbReference>
<gene>
    <name evidence="4" type="ORF">PV327_004816</name>
</gene>
<keyword evidence="5" id="KW-1185">Reference proteome</keyword>
<dbReference type="PANTHER" id="PTHR12048:SF0">
    <property type="entry name" value="CCAAT_ENHANCER-BINDING PROTEIN ZETA"/>
    <property type="match status" value="1"/>
</dbReference>
<sequence length="893" mass="102058">MDKKYPDGGMKKWYEEYPKEASPCKHTKTEVEVINLKNEAKRHLDGETAAFQLKQSKTRDSEFEWLKTALSKGTSQDKIAAAIVLIQENPKYNLARLITLISQINTKHNQNNTLISLRDLFLSDLLHPEYKLLKFEDQDLDKIPSSNQLDEYKVDVPRKKLLAHWYFEDQLKDQYQKFITVLSTVASDTLDVNRELAISIMTDLLVSNSEMEHQLLQSIVNKVGDPRSKVASKAVFCLNKLLLEHPNMKLIVLREIEKLLFRTNIAPRAQYYAICLLTQFVLNREDSDTASTLINVYFAFFKACLKKGEPDSRMMAAILTGVNRAYRFANSDTIKLTEHIHSVYKVVHVGSFNVSLNALSLLHQVVGKDAEQENRFYTAFYRKLLDPQIGVASKRAIFLNLLYRVMKNDKSVTRLYAFVKRTLQVCIYFPTCMICAILYVISQVINSRKDLKQMLSRPPVVVKTEKEVKDETLDESTTNENDKNEDDEDDDDIEIEENTIMLPNVIADNSVVASDETDKKDVIKIEEDTADFYDPFYINPLRSGACKTSMVELTALSNHVHPSVALFATNIIEGETINYTGDPLEDLTLIRFLDRYVFKNPKKLDEKKMVKSNDPLAIRAQYTPKGLRSLSVESQAYLNESEDRIPVDELFLYRYLRNKNDSGNMRMKDDDSDNESVNSEEFNEMLDRFSGNKDFEELDIAADIGSLKNKKKRKTDIDDDDDDDEDEESIEGLDEELDGSDDDMMFDGNDDDDDDNDDDMSDIDLDGIDDEDVSDMEFNDEDEDDVDSSEISKILNSKKTKSSKKGGKSKGIDKNVFVSAEEFAEMLEEQGRSKRKQGGSDMLSDADGANAKQLDWEISRNQKLNGKFGGKKRPHGKGGFKNNKNVKKFKRKN</sequence>
<comment type="similarity">
    <text evidence="1">Belongs to the CBF/MAK21 family.</text>
</comment>
<feature type="compositionally biased region" description="Acidic residues" evidence="2">
    <location>
        <begin position="717"/>
        <end position="788"/>
    </location>
</feature>
<organism evidence="4 5">
    <name type="scientific">Microctonus hyperodae</name>
    <name type="common">Parasitoid wasp</name>
    <dbReference type="NCBI Taxonomy" id="165561"/>
    <lineage>
        <taxon>Eukaryota</taxon>
        <taxon>Metazoa</taxon>
        <taxon>Ecdysozoa</taxon>
        <taxon>Arthropoda</taxon>
        <taxon>Hexapoda</taxon>
        <taxon>Insecta</taxon>
        <taxon>Pterygota</taxon>
        <taxon>Neoptera</taxon>
        <taxon>Endopterygota</taxon>
        <taxon>Hymenoptera</taxon>
        <taxon>Apocrita</taxon>
        <taxon>Ichneumonoidea</taxon>
        <taxon>Braconidae</taxon>
        <taxon>Euphorinae</taxon>
        <taxon>Microctonus</taxon>
    </lineage>
</organism>
<proteinExistence type="inferred from homology"/>
<dbReference type="PANTHER" id="PTHR12048">
    <property type="entry name" value="CCAAT-BINDING FACTOR-RELATED"/>
    <property type="match status" value="1"/>
</dbReference>
<dbReference type="Pfam" id="PF03914">
    <property type="entry name" value="CBF"/>
    <property type="match status" value="1"/>
</dbReference>
<dbReference type="AlphaFoldDB" id="A0AA39FD92"/>
<comment type="caution">
    <text evidence="4">The sequence shown here is derived from an EMBL/GenBank/DDBJ whole genome shotgun (WGS) entry which is preliminary data.</text>
</comment>
<name>A0AA39FD92_MICHY</name>